<dbReference type="RefSeq" id="WP_189515331.1">
    <property type="nucleotide sequence ID" value="NZ_BMXG01000014.1"/>
</dbReference>
<dbReference type="EMBL" id="BMXG01000014">
    <property type="protein sequence ID" value="GHC05673.1"/>
    <property type="molecule type" value="Genomic_DNA"/>
</dbReference>
<evidence type="ECO:0000313" key="3">
    <source>
        <dbReference type="Proteomes" id="UP000642829"/>
    </source>
</evidence>
<comment type="caution">
    <text evidence="2">The sequence shown here is derived from an EMBL/GenBank/DDBJ whole genome shotgun (WGS) entry which is preliminary data.</text>
</comment>
<feature type="chain" id="PRO_5035310202" description="CBM-cenC domain-containing protein" evidence="1">
    <location>
        <begin position="34"/>
        <end position="196"/>
    </location>
</feature>
<feature type="signal peptide" evidence="1">
    <location>
        <begin position="1"/>
        <end position="33"/>
    </location>
</feature>
<evidence type="ECO:0000256" key="1">
    <source>
        <dbReference type="SAM" id="SignalP"/>
    </source>
</evidence>
<protein>
    <recommendedName>
        <fullName evidence="4">CBM-cenC domain-containing protein</fullName>
    </recommendedName>
</protein>
<dbReference type="AlphaFoldDB" id="A0A8J3DJ62"/>
<evidence type="ECO:0000313" key="2">
    <source>
        <dbReference type="EMBL" id="GHC05673.1"/>
    </source>
</evidence>
<accession>A0A8J3DJ62</accession>
<dbReference type="SUPFAM" id="SSF49785">
    <property type="entry name" value="Galactose-binding domain-like"/>
    <property type="match status" value="1"/>
</dbReference>
<reference evidence="2" key="1">
    <citation type="journal article" date="2014" name="Int. J. Syst. Evol. Microbiol.">
        <title>Complete genome sequence of Corynebacterium casei LMG S-19264T (=DSM 44701T), isolated from a smear-ripened cheese.</title>
        <authorList>
            <consortium name="US DOE Joint Genome Institute (JGI-PGF)"/>
            <person name="Walter F."/>
            <person name="Albersmeier A."/>
            <person name="Kalinowski J."/>
            <person name="Ruckert C."/>
        </authorList>
    </citation>
    <scope>NUCLEOTIDE SEQUENCE</scope>
    <source>
        <strain evidence="2">KCTC 12870</strain>
    </source>
</reference>
<organism evidence="2 3">
    <name type="scientific">Cerasicoccus arenae</name>
    <dbReference type="NCBI Taxonomy" id="424488"/>
    <lineage>
        <taxon>Bacteria</taxon>
        <taxon>Pseudomonadati</taxon>
        <taxon>Verrucomicrobiota</taxon>
        <taxon>Opitutia</taxon>
        <taxon>Puniceicoccales</taxon>
        <taxon>Cerasicoccaceae</taxon>
        <taxon>Cerasicoccus</taxon>
    </lineage>
</organism>
<dbReference type="Gene3D" id="2.60.120.260">
    <property type="entry name" value="Galactose-binding domain-like"/>
    <property type="match status" value="1"/>
</dbReference>
<reference evidence="2" key="2">
    <citation type="submission" date="2020-09" db="EMBL/GenBank/DDBJ databases">
        <authorList>
            <person name="Sun Q."/>
            <person name="Kim S."/>
        </authorList>
    </citation>
    <scope>NUCLEOTIDE SEQUENCE</scope>
    <source>
        <strain evidence="2">KCTC 12870</strain>
    </source>
</reference>
<keyword evidence="1" id="KW-0732">Signal</keyword>
<dbReference type="InterPro" id="IPR008979">
    <property type="entry name" value="Galactose-bd-like_sf"/>
</dbReference>
<keyword evidence="3" id="KW-1185">Reference proteome</keyword>
<dbReference type="Proteomes" id="UP000642829">
    <property type="component" value="Unassembled WGS sequence"/>
</dbReference>
<proteinExistence type="predicted"/>
<sequence length="196" mass="21067">MLEIIIPRVTLQKRRRIASILACFLLGASATFASNNLITNGDFAVFTANKPASWRVPAPGASTLTYETSSKPTGANGSLRVTIDTDGQGLGQILQKFPVKPGGNYLLEGWVKSDGSEGGQLQIKLYSNKKEIKRISVPNNGIGWEKLSKQFVAEGAEEAAILLRYKQTGTEIGNTLWFADISVTPAPAIDSLAQSK</sequence>
<evidence type="ECO:0008006" key="4">
    <source>
        <dbReference type="Google" id="ProtNLM"/>
    </source>
</evidence>
<name>A0A8J3DJ62_9BACT</name>
<gene>
    <name evidence="2" type="ORF">GCM10007047_23280</name>
</gene>